<gene>
    <name evidence="1" type="ORF">KIV10_05260</name>
</gene>
<evidence type="ECO:0000313" key="2">
    <source>
        <dbReference type="Proteomes" id="UP001297092"/>
    </source>
</evidence>
<protein>
    <recommendedName>
        <fullName evidence="3">SpoIIAA-like</fullName>
    </recommendedName>
</protein>
<keyword evidence="2" id="KW-1185">Reference proteome</keyword>
<accession>A0ABS5S2Z3</accession>
<organism evidence="1 2">
    <name type="scientific">Aequorivita echinoideorum</name>
    <dbReference type="NCBI Taxonomy" id="1549647"/>
    <lineage>
        <taxon>Bacteria</taxon>
        <taxon>Pseudomonadati</taxon>
        <taxon>Bacteroidota</taxon>
        <taxon>Flavobacteriia</taxon>
        <taxon>Flavobacteriales</taxon>
        <taxon>Flavobacteriaceae</taxon>
        <taxon>Aequorivita</taxon>
    </lineage>
</organism>
<proteinExistence type="predicted"/>
<evidence type="ECO:0000313" key="1">
    <source>
        <dbReference type="EMBL" id="MBT0607583.1"/>
    </source>
</evidence>
<reference evidence="1 2" key="1">
    <citation type="submission" date="2021-05" db="EMBL/GenBank/DDBJ databases">
        <title>Aequorivita echinoideorum JCM 30378 genome.</title>
        <authorList>
            <person name="Zhang H."/>
            <person name="Li C."/>
        </authorList>
    </citation>
    <scope>NUCLEOTIDE SEQUENCE [LARGE SCALE GENOMIC DNA]</scope>
    <source>
        <strain evidence="1 2">JCM30378</strain>
    </source>
</reference>
<dbReference type="EMBL" id="JAHCTB010000002">
    <property type="protein sequence ID" value="MBT0607583.1"/>
    <property type="molecule type" value="Genomic_DNA"/>
</dbReference>
<dbReference type="RefSeq" id="WP_214112442.1">
    <property type="nucleotide sequence ID" value="NZ_JAHCTB010000002.1"/>
</dbReference>
<sequence length="119" mass="13631">MFKSYTTSIGILECYPNYCIARVSVPLVTKEGAKELLQCSYKHFGNKRYVLISDRKDIYKVDSQAYKFVNPRKIVGIALVSENEKVKSDALEKQKLFDGAFGFFENMEDAIDWAKTVVK</sequence>
<dbReference type="Proteomes" id="UP001297092">
    <property type="component" value="Unassembled WGS sequence"/>
</dbReference>
<comment type="caution">
    <text evidence="1">The sequence shown here is derived from an EMBL/GenBank/DDBJ whole genome shotgun (WGS) entry which is preliminary data.</text>
</comment>
<evidence type="ECO:0008006" key="3">
    <source>
        <dbReference type="Google" id="ProtNLM"/>
    </source>
</evidence>
<name>A0ABS5S2Z3_9FLAO</name>